<dbReference type="Gene3D" id="2.60.40.1190">
    <property type="match status" value="1"/>
</dbReference>
<evidence type="ECO:0000313" key="3">
    <source>
        <dbReference type="EMBL" id="QNN70289.1"/>
    </source>
</evidence>
<dbReference type="RefSeq" id="WP_187552805.1">
    <property type="nucleotide sequence ID" value="NZ_BMZL01000001.1"/>
</dbReference>
<reference evidence="3 4" key="1">
    <citation type="submission" date="2020-08" db="EMBL/GenBank/DDBJ databases">
        <title>Genome sequence of Thermomonas carbonis KCTC 42013T.</title>
        <authorList>
            <person name="Hyun D.-W."/>
            <person name="Bae J.-W."/>
        </authorList>
    </citation>
    <scope>NUCLEOTIDE SEQUENCE [LARGE SCALE GENOMIC DNA]</scope>
    <source>
        <strain evidence="3 4">KCTC 42013</strain>
    </source>
</reference>
<dbReference type="Pfam" id="PF19313">
    <property type="entry name" value="DUF5916"/>
    <property type="match status" value="2"/>
</dbReference>
<proteinExistence type="predicted"/>
<evidence type="ECO:0000256" key="1">
    <source>
        <dbReference type="SAM" id="SignalP"/>
    </source>
</evidence>
<feature type="domain" description="DUF5916" evidence="2">
    <location>
        <begin position="224"/>
        <end position="321"/>
    </location>
</feature>
<evidence type="ECO:0000259" key="2">
    <source>
        <dbReference type="Pfam" id="PF19313"/>
    </source>
</evidence>
<dbReference type="KEGG" id="tcn:H9L16_01185"/>
<dbReference type="SUPFAM" id="SSF49344">
    <property type="entry name" value="CBD9-like"/>
    <property type="match status" value="1"/>
</dbReference>
<organism evidence="3 4">
    <name type="scientific">Thermomonas carbonis</name>
    <dbReference type="NCBI Taxonomy" id="1463158"/>
    <lineage>
        <taxon>Bacteria</taxon>
        <taxon>Pseudomonadati</taxon>
        <taxon>Pseudomonadota</taxon>
        <taxon>Gammaproteobacteria</taxon>
        <taxon>Lysobacterales</taxon>
        <taxon>Lysobacteraceae</taxon>
        <taxon>Thermomonas</taxon>
    </lineage>
</organism>
<dbReference type="InterPro" id="IPR045670">
    <property type="entry name" value="DUF5916"/>
</dbReference>
<dbReference type="EMBL" id="CP060719">
    <property type="protein sequence ID" value="QNN70289.1"/>
    <property type="molecule type" value="Genomic_DNA"/>
</dbReference>
<keyword evidence="4" id="KW-1185">Reference proteome</keyword>
<sequence length="756" mass="83954">MRLSRHKSSLLSLSVLAALSSPALAQVKVDGVIDPAEWQGARHVTDFRMVQPFTQSATRHPTEAWILATPDGLAVAFRNTKIAGVETPRQRSARDQDVAIDRVNVMLDFDGDGRSGYDFTLTASDSIQDSTITSGGNFSSDWDGTWQHAVAEDDDEWTAELLIPWHTAPMKKVAGDKRTVAVYLDRVVGSVGERMAWPAVSFERPQFLNQFEKIEIPVFSQSLLAITPYVVGLHDLVARDNSFDAGADIFWKPNSQFQLTATINPDFGQVESDSLVVNFGAQETFFSDKRPFFTENQGFFDFGLLFDNSQLLYTRRIGASADDGSGPADITGAIKFNGSIGATQYGAFVADEGGDGGRRFSALRLQRSFGSHNLGAMVTNVDRPFLDRNANVLGFDHRWQPDPSLTVSSTLVGSDIEQAGQHTRDVAFTSMAQKTFAKGWSVTGLLIHYGEDFEVNDAGYLGRNDLNYAQVELGKRITELPAESAWSSHNLRFRVEGMQNNDGLWLQRQTRFQGNSQRKDGGNLNWNMQLRTAAFDDEITRGNGPMRVRNGGNGFIGRGFPRRGNWQFAVEGSIGVASGLRQDTPYAWSASVSSTYYINDALNIELWMGHVMDQEQLIWQGDELGPGHENVVAGFHMNRYDLSASLNWNIGTRQELRVKLEALGFDADNPIAWRLGTDGRGVVSNDPVQPFSLRNMGFQVRYRYELAPLSNLYVVYGRGGFGYDPFAAGAFDQFNDAFSLRNDEQLVVKLAYRFEL</sequence>
<evidence type="ECO:0000313" key="4">
    <source>
        <dbReference type="Proteomes" id="UP000515804"/>
    </source>
</evidence>
<accession>A0A7G9SR14</accession>
<gene>
    <name evidence="3" type="ORF">H9L16_01185</name>
</gene>
<dbReference type="AlphaFoldDB" id="A0A7G9SR14"/>
<name>A0A7G9SR14_9GAMM</name>
<feature type="chain" id="PRO_5028913857" description="DUF5916 domain-containing protein" evidence="1">
    <location>
        <begin position="26"/>
        <end position="756"/>
    </location>
</feature>
<feature type="signal peptide" evidence="1">
    <location>
        <begin position="1"/>
        <end position="25"/>
    </location>
</feature>
<dbReference type="Proteomes" id="UP000515804">
    <property type="component" value="Chromosome"/>
</dbReference>
<feature type="domain" description="DUF5916" evidence="2">
    <location>
        <begin position="378"/>
        <end position="752"/>
    </location>
</feature>
<protein>
    <recommendedName>
        <fullName evidence="2">DUF5916 domain-containing protein</fullName>
    </recommendedName>
</protein>
<keyword evidence="1" id="KW-0732">Signal</keyword>